<evidence type="ECO:0000313" key="3">
    <source>
        <dbReference type="Proteomes" id="UP000265515"/>
    </source>
</evidence>
<evidence type="ECO:0000256" key="1">
    <source>
        <dbReference type="SAM" id="MobiDB-lite"/>
    </source>
</evidence>
<comment type="caution">
    <text evidence="2">The sequence shown here is derived from an EMBL/GenBank/DDBJ whole genome shotgun (WGS) entry which is preliminary data.</text>
</comment>
<feature type="region of interest" description="Disordered" evidence="1">
    <location>
        <begin position="1"/>
        <end position="38"/>
    </location>
</feature>
<sequence>ERAKSGAGAGLGAGMGGVGAGLRSRDGRGEVGVSSGQTLWHVRTQRTAELEVGGGVEGSRVFSAGLSAGLVWWWDGEECLEPVATARNGNDVAKVFGGETRVGAT</sequence>
<dbReference type="AlphaFoldDB" id="A0A388MFT9"/>
<feature type="compositionally biased region" description="Gly residues" evidence="1">
    <location>
        <begin position="7"/>
        <end position="20"/>
    </location>
</feature>
<dbReference type="EMBL" id="BFEA01001474">
    <property type="protein sequence ID" value="GBG93342.1"/>
    <property type="molecule type" value="Genomic_DNA"/>
</dbReference>
<feature type="non-terminal residue" evidence="2">
    <location>
        <position position="1"/>
    </location>
</feature>
<gene>
    <name evidence="2" type="ORF">CBR_g65484</name>
</gene>
<reference evidence="2 3" key="1">
    <citation type="journal article" date="2018" name="Cell">
        <title>The Chara Genome: Secondary Complexity and Implications for Plant Terrestrialization.</title>
        <authorList>
            <person name="Nishiyama T."/>
            <person name="Sakayama H."/>
            <person name="Vries J.D."/>
            <person name="Buschmann H."/>
            <person name="Saint-Marcoux D."/>
            <person name="Ullrich K.K."/>
            <person name="Haas F.B."/>
            <person name="Vanderstraeten L."/>
            <person name="Becker D."/>
            <person name="Lang D."/>
            <person name="Vosolsobe S."/>
            <person name="Rombauts S."/>
            <person name="Wilhelmsson P.K.I."/>
            <person name="Janitza P."/>
            <person name="Kern R."/>
            <person name="Heyl A."/>
            <person name="Rumpler F."/>
            <person name="Villalobos L.I.A.C."/>
            <person name="Clay J.M."/>
            <person name="Skokan R."/>
            <person name="Toyoda A."/>
            <person name="Suzuki Y."/>
            <person name="Kagoshima H."/>
            <person name="Schijlen E."/>
            <person name="Tajeshwar N."/>
            <person name="Catarino B."/>
            <person name="Hetherington A.J."/>
            <person name="Saltykova A."/>
            <person name="Bonnot C."/>
            <person name="Breuninger H."/>
            <person name="Symeonidi A."/>
            <person name="Radhakrishnan G.V."/>
            <person name="Van Nieuwerburgh F."/>
            <person name="Deforce D."/>
            <person name="Chang C."/>
            <person name="Karol K.G."/>
            <person name="Hedrich R."/>
            <person name="Ulvskov P."/>
            <person name="Glockner G."/>
            <person name="Delwiche C.F."/>
            <person name="Petrasek J."/>
            <person name="Van de Peer Y."/>
            <person name="Friml J."/>
            <person name="Beilby M."/>
            <person name="Dolan L."/>
            <person name="Kohara Y."/>
            <person name="Sugano S."/>
            <person name="Fujiyama A."/>
            <person name="Delaux P.-M."/>
            <person name="Quint M."/>
            <person name="TheiBen G."/>
            <person name="Hagemann M."/>
            <person name="Harholt J."/>
            <person name="Dunand C."/>
            <person name="Zachgo S."/>
            <person name="Langdale J."/>
            <person name="Maumus F."/>
            <person name="Straeten D.V.D."/>
            <person name="Gould S.B."/>
            <person name="Rensing S.A."/>
        </authorList>
    </citation>
    <scope>NUCLEOTIDE SEQUENCE [LARGE SCALE GENOMIC DNA]</scope>
    <source>
        <strain evidence="2 3">S276</strain>
    </source>
</reference>
<keyword evidence="3" id="KW-1185">Reference proteome</keyword>
<proteinExistence type="predicted"/>
<protein>
    <submittedName>
        <fullName evidence="2">Uncharacterized protein</fullName>
    </submittedName>
</protein>
<name>A0A388MFT9_CHABU</name>
<dbReference type="Gramene" id="GBG93342">
    <property type="protein sequence ID" value="GBG93342"/>
    <property type="gene ID" value="CBR_g65484"/>
</dbReference>
<dbReference type="Proteomes" id="UP000265515">
    <property type="component" value="Unassembled WGS sequence"/>
</dbReference>
<organism evidence="2 3">
    <name type="scientific">Chara braunii</name>
    <name type="common">Braun's stonewort</name>
    <dbReference type="NCBI Taxonomy" id="69332"/>
    <lineage>
        <taxon>Eukaryota</taxon>
        <taxon>Viridiplantae</taxon>
        <taxon>Streptophyta</taxon>
        <taxon>Charophyceae</taxon>
        <taxon>Charales</taxon>
        <taxon>Characeae</taxon>
        <taxon>Chara</taxon>
    </lineage>
</organism>
<accession>A0A388MFT9</accession>
<evidence type="ECO:0000313" key="2">
    <source>
        <dbReference type="EMBL" id="GBG93342.1"/>
    </source>
</evidence>